<keyword evidence="2" id="KW-1185">Reference proteome</keyword>
<dbReference type="RefSeq" id="WP_048778820.1">
    <property type="nucleotide sequence ID" value="NZ_CAKARO010000035.1"/>
</dbReference>
<organism evidence="1 2">
    <name type="scientific">Rothia dentocariosa</name>
    <dbReference type="NCBI Taxonomy" id="2047"/>
    <lineage>
        <taxon>Bacteria</taxon>
        <taxon>Bacillati</taxon>
        <taxon>Actinomycetota</taxon>
        <taxon>Actinomycetes</taxon>
        <taxon>Micrococcales</taxon>
        <taxon>Micrococcaceae</taxon>
        <taxon>Rothia</taxon>
    </lineage>
</organism>
<dbReference type="EMBL" id="PDEV01000004">
    <property type="protein sequence ID" value="PEN15807.1"/>
    <property type="molecule type" value="Genomic_DNA"/>
</dbReference>
<accession>A0A2A8D4Q5</accession>
<gene>
    <name evidence="1" type="ORF">CRM92_09420</name>
</gene>
<reference evidence="1" key="1">
    <citation type="submission" date="2017-10" db="EMBL/GenBank/DDBJ databases">
        <title>Kefir isolates.</title>
        <authorList>
            <person name="Kim Y."/>
            <person name="Blasche S."/>
        </authorList>
    </citation>
    <scope>NUCLEOTIDE SEQUENCE [LARGE SCALE GENOMIC DNA]</scope>
    <source>
        <strain evidence="1">OG2-2</strain>
    </source>
</reference>
<sequence length="78" mass="8645">MGLFGSDKNPRAELAVLFAKEDEPMEAAIDWARSVADKAGLDPAKDEVQLIRELRRTELNLDLKTATYLAEQTAKAAR</sequence>
<name>A0A2A8D4Q5_9MICC</name>
<proteinExistence type="predicted"/>
<dbReference type="AlphaFoldDB" id="A0A2A8D4Q5"/>
<comment type="caution">
    <text evidence="1">The sequence shown here is derived from an EMBL/GenBank/DDBJ whole genome shotgun (WGS) entry which is preliminary data.</text>
</comment>
<dbReference type="Proteomes" id="UP000219947">
    <property type="component" value="Unassembled WGS sequence"/>
</dbReference>
<evidence type="ECO:0000313" key="1">
    <source>
        <dbReference type="EMBL" id="PEN15807.1"/>
    </source>
</evidence>
<evidence type="ECO:0000313" key="2">
    <source>
        <dbReference type="Proteomes" id="UP000219947"/>
    </source>
</evidence>
<protein>
    <submittedName>
        <fullName evidence="1">Uncharacterized protein</fullName>
    </submittedName>
</protein>